<dbReference type="Proteomes" id="UP000290637">
    <property type="component" value="Chromosome"/>
</dbReference>
<dbReference type="InterPro" id="IPR036097">
    <property type="entry name" value="HisK_dim/P_sf"/>
</dbReference>
<evidence type="ECO:0000256" key="2">
    <source>
        <dbReference type="ARBA" id="ARBA00012438"/>
    </source>
</evidence>
<dbReference type="Pfam" id="PF00512">
    <property type="entry name" value="HisKA"/>
    <property type="match status" value="1"/>
</dbReference>
<name>A0A4P6KV74_9BURK</name>
<dbReference type="KEGG" id="plue:EWM63_06975"/>
<dbReference type="EC" id="2.7.13.3" evidence="2"/>
<evidence type="ECO:0000256" key="3">
    <source>
        <dbReference type="ARBA" id="ARBA00022553"/>
    </source>
</evidence>
<dbReference type="PROSITE" id="PS50109">
    <property type="entry name" value="HIS_KIN"/>
    <property type="match status" value="1"/>
</dbReference>
<comment type="catalytic activity">
    <reaction evidence="1">
        <text>ATP + protein L-histidine = ADP + protein N-phospho-L-histidine.</text>
        <dbReference type="EC" id="2.7.13.3"/>
    </reaction>
</comment>
<dbReference type="AlphaFoldDB" id="A0A4P6KV74"/>
<dbReference type="SUPFAM" id="SSF47384">
    <property type="entry name" value="Homodimeric domain of signal transducing histidine kinase"/>
    <property type="match status" value="1"/>
</dbReference>
<dbReference type="InterPro" id="IPR004358">
    <property type="entry name" value="Sig_transdc_His_kin-like_C"/>
</dbReference>
<gene>
    <name evidence="5" type="ORF">EWM63_06975</name>
</gene>
<protein>
    <recommendedName>
        <fullName evidence="2">histidine kinase</fullName>
        <ecNumber evidence="2">2.7.13.3</ecNumber>
    </recommendedName>
</protein>
<dbReference type="InterPro" id="IPR003594">
    <property type="entry name" value="HATPase_dom"/>
</dbReference>
<keyword evidence="3" id="KW-0597">Phosphoprotein</keyword>
<evidence type="ECO:0000313" key="5">
    <source>
        <dbReference type="EMBL" id="QBE62746.1"/>
    </source>
</evidence>
<dbReference type="OrthoDB" id="8556618at2"/>
<dbReference type="PRINTS" id="PR00344">
    <property type="entry name" value="BCTRLSENSOR"/>
</dbReference>
<dbReference type="Pfam" id="PF02518">
    <property type="entry name" value="HATPase_c"/>
    <property type="match status" value="1"/>
</dbReference>
<dbReference type="PANTHER" id="PTHR43547">
    <property type="entry name" value="TWO-COMPONENT HISTIDINE KINASE"/>
    <property type="match status" value="1"/>
</dbReference>
<feature type="domain" description="Histidine kinase" evidence="4">
    <location>
        <begin position="178"/>
        <end position="387"/>
    </location>
</feature>
<dbReference type="EMBL" id="CP035913">
    <property type="protein sequence ID" value="QBE62746.1"/>
    <property type="molecule type" value="Genomic_DNA"/>
</dbReference>
<dbReference type="GO" id="GO:0000155">
    <property type="term" value="F:phosphorelay sensor kinase activity"/>
    <property type="evidence" value="ECO:0007669"/>
    <property type="project" value="InterPro"/>
</dbReference>
<dbReference type="SMART" id="SM00388">
    <property type="entry name" value="HisKA"/>
    <property type="match status" value="1"/>
</dbReference>
<accession>A0A4P6KV74</accession>
<organism evidence="5 6">
    <name type="scientific">Pseudoduganella lutea</name>
    <dbReference type="NCBI Taxonomy" id="321985"/>
    <lineage>
        <taxon>Bacteria</taxon>
        <taxon>Pseudomonadati</taxon>
        <taxon>Pseudomonadota</taxon>
        <taxon>Betaproteobacteria</taxon>
        <taxon>Burkholderiales</taxon>
        <taxon>Oxalobacteraceae</taxon>
        <taxon>Telluria group</taxon>
        <taxon>Pseudoduganella</taxon>
    </lineage>
</organism>
<evidence type="ECO:0000256" key="1">
    <source>
        <dbReference type="ARBA" id="ARBA00000085"/>
    </source>
</evidence>
<reference evidence="5 6" key="1">
    <citation type="submission" date="2019-02" db="EMBL/GenBank/DDBJ databases">
        <title>Draft Genome Sequences of Six Type Strains of the Genus Massilia.</title>
        <authorList>
            <person name="Miess H."/>
            <person name="Frediansyhah A."/>
            <person name="Gross H."/>
        </authorList>
    </citation>
    <scope>NUCLEOTIDE SEQUENCE [LARGE SCALE GENOMIC DNA]</scope>
    <source>
        <strain evidence="5 6">DSM 17473</strain>
    </source>
</reference>
<dbReference type="InterPro" id="IPR003661">
    <property type="entry name" value="HisK_dim/P_dom"/>
</dbReference>
<keyword evidence="5" id="KW-0418">Kinase</keyword>
<dbReference type="SMART" id="SM00387">
    <property type="entry name" value="HATPase_c"/>
    <property type="match status" value="1"/>
</dbReference>
<dbReference type="SUPFAM" id="SSF55874">
    <property type="entry name" value="ATPase domain of HSP90 chaperone/DNA topoisomerase II/histidine kinase"/>
    <property type="match status" value="1"/>
</dbReference>
<dbReference type="PANTHER" id="PTHR43547:SF2">
    <property type="entry name" value="HYBRID SIGNAL TRANSDUCTION HISTIDINE KINASE C"/>
    <property type="match status" value="1"/>
</dbReference>
<keyword evidence="6" id="KW-1185">Reference proteome</keyword>
<proteinExistence type="predicted"/>
<dbReference type="Gene3D" id="3.30.565.10">
    <property type="entry name" value="Histidine kinase-like ATPase, C-terminal domain"/>
    <property type="match status" value="1"/>
</dbReference>
<keyword evidence="5" id="KW-0808">Transferase</keyword>
<dbReference type="Gene3D" id="1.10.287.130">
    <property type="match status" value="1"/>
</dbReference>
<evidence type="ECO:0000313" key="6">
    <source>
        <dbReference type="Proteomes" id="UP000290637"/>
    </source>
</evidence>
<sequence length="396" mass="42392">MARSKRPHNCRHRPASDGISMILATDQNADGHPLSAKAGSFLAMRSAVMTRWEREVRARVEGANDLLTPALTNMLPAFYDNIAEALSPGHPRRDGTSNTNAAAVHGGERARMTPFGPEQIIHEYQILRECIAAEAAATVELTAVDWAVIDRSLNHAMREAVREFAAIQDDLRRKVAAALSHDMRTPLAVVANGAQLIQIAPDMDMARRAATKIESSALRLGEMMGELLDALTGNAGDAMMLELSRFDIRDLVREVCAGYAHASSTLVESTSESVIGHWSRNAMRRALENLVNNAATYGDGQGVGLSAKAAHGRVLLSVRNTGNPIGKDRLGSLFEQSSREGGSHAKGGWGIGLPFVKQVAESHGGSVAVDSSQETGTTFLIDVPIDCRPFAGPATT</sequence>
<dbReference type="CDD" id="cd00082">
    <property type="entry name" value="HisKA"/>
    <property type="match status" value="1"/>
</dbReference>
<dbReference type="InterPro" id="IPR005467">
    <property type="entry name" value="His_kinase_dom"/>
</dbReference>
<dbReference type="InterPro" id="IPR036890">
    <property type="entry name" value="HATPase_C_sf"/>
</dbReference>
<evidence type="ECO:0000259" key="4">
    <source>
        <dbReference type="PROSITE" id="PS50109"/>
    </source>
</evidence>